<accession>A0A0A9XA95</accession>
<protein>
    <recommendedName>
        <fullName evidence="12">PHD-type domain-containing protein</fullName>
    </recommendedName>
</protein>
<keyword evidence="4 5" id="KW-0238">DNA-binding</keyword>
<evidence type="ECO:0008006" key="12">
    <source>
        <dbReference type="Google" id="ProtNLM"/>
    </source>
</evidence>
<keyword evidence="3" id="KW-0862">Zinc</keyword>
<dbReference type="EMBL" id="GBHO01004112">
    <property type="protein sequence ID" value="JAG39492.1"/>
    <property type="molecule type" value="Transcribed_RNA"/>
</dbReference>
<dbReference type="SMART" id="SM00980">
    <property type="entry name" value="THAP"/>
    <property type="match status" value="1"/>
</dbReference>
<evidence type="ECO:0000256" key="3">
    <source>
        <dbReference type="ARBA" id="ARBA00022833"/>
    </source>
</evidence>
<dbReference type="GO" id="GO:0008270">
    <property type="term" value="F:zinc ion binding"/>
    <property type="evidence" value="ECO:0007669"/>
    <property type="project" value="UniProtKB-KW"/>
</dbReference>
<dbReference type="GO" id="GO:0003677">
    <property type="term" value="F:DNA binding"/>
    <property type="evidence" value="ECO:0007669"/>
    <property type="project" value="UniProtKB-UniRule"/>
</dbReference>
<evidence type="ECO:0000256" key="4">
    <source>
        <dbReference type="ARBA" id="ARBA00023125"/>
    </source>
</evidence>
<organism evidence="9">
    <name type="scientific">Lygus hesperus</name>
    <name type="common">Western plant bug</name>
    <dbReference type="NCBI Taxonomy" id="30085"/>
    <lineage>
        <taxon>Eukaryota</taxon>
        <taxon>Metazoa</taxon>
        <taxon>Ecdysozoa</taxon>
        <taxon>Arthropoda</taxon>
        <taxon>Hexapoda</taxon>
        <taxon>Insecta</taxon>
        <taxon>Pterygota</taxon>
        <taxon>Neoptera</taxon>
        <taxon>Paraneoptera</taxon>
        <taxon>Hemiptera</taxon>
        <taxon>Heteroptera</taxon>
        <taxon>Panheteroptera</taxon>
        <taxon>Cimicomorpha</taxon>
        <taxon>Miridae</taxon>
        <taxon>Mirini</taxon>
        <taxon>Lygus</taxon>
    </lineage>
</organism>
<feature type="region of interest" description="Disordered" evidence="6">
    <location>
        <begin position="108"/>
        <end position="127"/>
    </location>
</feature>
<evidence type="ECO:0000259" key="7">
    <source>
        <dbReference type="PROSITE" id="PS50016"/>
    </source>
</evidence>
<dbReference type="PROSITE" id="PS50950">
    <property type="entry name" value="ZF_THAP"/>
    <property type="match status" value="1"/>
</dbReference>
<dbReference type="Pfam" id="PF05485">
    <property type="entry name" value="THAP"/>
    <property type="match status" value="1"/>
</dbReference>
<dbReference type="InterPro" id="IPR011011">
    <property type="entry name" value="Znf_FYVE_PHD"/>
</dbReference>
<dbReference type="InterPro" id="IPR019786">
    <property type="entry name" value="Zinc_finger_PHD-type_CS"/>
</dbReference>
<dbReference type="SMART" id="SM00249">
    <property type="entry name" value="PHD"/>
    <property type="match status" value="1"/>
</dbReference>
<reference evidence="9" key="2">
    <citation type="submission" date="2014-07" db="EMBL/GenBank/DDBJ databases">
        <authorList>
            <person name="Hull J."/>
        </authorList>
    </citation>
    <scope>NUCLEOTIDE SEQUENCE</scope>
</reference>
<feature type="domain" description="THAP-type" evidence="8">
    <location>
        <begin position="1"/>
        <end position="89"/>
    </location>
</feature>
<evidence type="ECO:0000313" key="11">
    <source>
        <dbReference type="EMBL" id="JAG39493.1"/>
    </source>
</evidence>
<reference evidence="9" key="1">
    <citation type="journal article" date="2014" name="PLoS ONE">
        <title>Transcriptome-Based Identification of ABC Transporters in the Western Tarnished Plant Bug Lygus hesperus.</title>
        <authorList>
            <person name="Hull J.J."/>
            <person name="Chaney K."/>
            <person name="Geib S.M."/>
            <person name="Fabrick J.A."/>
            <person name="Brent C.S."/>
            <person name="Walsh D."/>
            <person name="Lavine L.C."/>
        </authorList>
    </citation>
    <scope>NUCLEOTIDE SEQUENCE</scope>
</reference>
<dbReference type="EMBL" id="GBHO01004111">
    <property type="protein sequence ID" value="JAG39493.1"/>
    <property type="molecule type" value="Transcribed_RNA"/>
</dbReference>
<name>A0A0A9XA95_LYGHE</name>
<evidence type="ECO:0000256" key="6">
    <source>
        <dbReference type="SAM" id="MobiDB-lite"/>
    </source>
</evidence>
<dbReference type="InterPro" id="IPR019787">
    <property type="entry name" value="Znf_PHD-finger"/>
</dbReference>
<dbReference type="AlphaFoldDB" id="A0A0A9XA95"/>
<dbReference type="InterPro" id="IPR006612">
    <property type="entry name" value="THAP_Znf"/>
</dbReference>
<evidence type="ECO:0000259" key="8">
    <source>
        <dbReference type="PROSITE" id="PS50950"/>
    </source>
</evidence>
<evidence type="ECO:0000313" key="9">
    <source>
        <dbReference type="EMBL" id="JAG15733.1"/>
    </source>
</evidence>
<dbReference type="InterPro" id="IPR001965">
    <property type="entry name" value="Znf_PHD"/>
</dbReference>
<evidence type="ECO:0000313" key="10">
    <source>
        <dbReference type="EMBL" id="JAG39492.1"/>
    </source>
</evidence>
<dbReference type="PROSITE" id="PS50016">
    <property type="entry name" value="ZF_PHD_2"/>
    <property type="match status" value="1"/>
</dbReference>
<dbReference type="Gene3D" id="3.30.40.10">
    <property type="entry name" value="Zinc/RING finger domain, C3HC4 (zinc finger)"/>
    <property type="match status" value="1"/>
</dbReference>
<dbReference type="SUPFAM" id="SSF57903">
    <property type="entry name" value="FYVE/PHD zinc finger"/>
    <property type="match status" value="1"/>
</dbReference>
<dbReference type="EMBL" id="GBHO01027871">
    <property type="protein sequence ID" value="JAG15733.1"/>
    <property type="molecule type" value="Transcribed_RNA"/>
</dbReference>
<evidence type="ECO:0000256" key="1">
    <source>
        <dbReference type="ARBA" id="ARBA00022723"/>
    </source>
</evidence>
<gene>
    <name evidence="9" type="ORF">CM83_71299</name>
    <name evidence="11" type="ORF">CM83_71320</name>
    <name evidence="10" type="ORF">CM83_71321</name>
</gene>
<evidence type="ECO:0000256" key="2">
    <source>
        <dbReference type="ARBA" id="ARBA00022771"/>
    </source>
</evidence>
<keyword evidence="1" id="KW-0479">Metal-binding</keyword>
<dbReference type="PROSITE" id="PS01359">
    <property type="entry name" value="ZF_PHD_1"/>
    <property type="match status" value="1"/>
</dbReference>
<keyword evidence="2 5" id="KW-0863">Zinc-finger</keyword>
<feature type="domain" description="PHD-type" evidence="7">
    <location>
        <begin position="208"/>
        <end position="267"/>
    </location>
</feature>
<proteinExistence type="predicted"/>
<dbReference type="SUPFAM" id="SSF57716">
    <property type="entry name" value="Glucocorticoid receptor-like (DNA-binding domain)"/>
    <property type="match status" value="1"/>
</dbReference>
<sequence length="277" mass="31169">MPSSRKKKCFIRNCGSGLSGQATSFFRLPVKDENRLAAFLEFNGDPLLRNLPSAKLLQLRICDLHFEEKFIYRLPRCTKLTYNAIPTLCRPPPLDIGMHAEPQRNLTSFSPIPQASNNVTETTTPLTNGVDQCRSIQNVDAEPAGSIMPITDNNDLPLNYETPKRSKINDMSTPIIIVPSKSIAKKVLLSNPKSLGIRCTKMAPSSSKYPCGHCDSEVSDRSASIYCDGFCEKWFHRECENISKKDFDAICKCKGLVKWFCRKCSIELTKFKSRHVQ</sequence>
<dbReference type="InterPro" id="IPR013083">
    <property type="entry name" value="Znf_RING/FYVE/PHD"/>
</dbReference>
<evidence type="ECO:0000256" key="5">
    <source>
        <dbReference type="PROSITE-ProRule" id="PRU00309"/>
    </source>
</evidence>